<proteinExistence type="predicted"/>
<reference evidence="2 3" key="1">
    <citation type="journal article" date="2019" name="New Phytol.">
        <title>Comparative genomics reveals unique wood-decay strategies and fruiting body development in the Schizophyllaceae.</title>
        <authorList>
            <person name="Almasi E."/>
            <person name="Sahu N."/>
            <person name="Krizsan K."/>
            <person name="Balint B."/>
            <person name="Kovacs G.M."/>
            <person name="Kiss B."/>
            <person name="Cseklye J."/>
            <person name="Drula E."/>
            <person name="Henrissat B."/>
            <person name="Nagy I."/>
            <person name="Chovatia M."/>
            <person name="Adam C."/>
            <person name="LaButti K."/>
            <person name="Lipzen A."/>
            <person name="Riley R."/>
            <person name="Grigoriev I.V."/>
            <person name="Nagy L.G."/>
        </authorList>
    </citation>
    <scope>NUCLEOTIDE SEQUENCE [LARGE SCALE GENOMIC DNA]</scope>
    <source>
        <strain evidence="2 3">NL-1724</strain>
    </source>
</reference>
<protein>
    <submittedName>
        <fullName evidence="2">Uncharacterized protein</fullName>
    </submittedName>
</protein>
<dbReference type="Proteomes" id="UP000320762">
    <property type="component" value="Unassembled WGS sequence"/>
</dbReference>
<feature type="compositionally biased region" description="Acidic residues" evidence="1">
    <location>
        <begin position="48"/>
        <end position="58"/>
    </location>
</feature>
<comment type="caution">
    <text evidence="2">The sequence shown here is derived from an EMBL/GenBank/DDBJ whole genome shotgun (WGS) entry which is preliminary data.</text>
</comment>
<feature type="region of interest" description="Disordered" evidence="1">
    <location>
        <begin position="39"/>
        <end position="58"/>
    </location>
</feature>
<dbReference type="EMBL" id="VDMD01000019">
    <property type="protein sequence ID" value="TRM60895.1"/>
    <property type="molecule type" value="Genomic_DNA"/>
</dbReference>
<organism evidence="2 3">
    <name type="scientific">Schizophyllum amplum</name>
    <dbReference type="NCBI Taxonomy" id="97359"/>
    <lineage>
        <taxon>Eukaryota</taxon>
        <taxon>Fungi</taxon>
        <taxon>Dikarya</taxon>
        <taxon>Basidiomycota</taxon>
        <taxon>Agaricomycotina</taxon>
        <taxon>Agaricomycetes</taxon>
        <taxon>Agaricomycetidae</taxon>
        <taxon>Agaricales</taxon>
        <taxon>Schizophyllaceae</taxon>
        <taxon>Schizophyllum</taxon>
    </lineage>
</organism>
<evidence type="ECO:0000313" key="2">
    <source>
        <dbReference type="EMBL" id="TRM60895.1"/>
    </source>
</evidence>
<gene>
    <name evidence="2" type="ORF">BD626DRAFT_571274</name>
</gene>
<dbReference type="AlphaFoldDB" id="A0A550C7Z1"/>
<sequence length="112" mass="12033">MPRSSRCTCPTSRESPTRLHVVSPARLREILIIEVSDVSDGGSSGEIEREDADEDEEIGQEEVLAAEDAKEAALVEALVPGLIDEEAGVKNTVVEHNEVVIRTAIKIDTAAP</sequence>
<keyword evidence="3" id="KW-1185">Reference proteome</keyword>
<evidence type="ECO:0000256" key="1">
    <source>
        <dbReference type="SAM" id="MobiDB-lite"/>
    </source>
</evidence>
<evidence type="ECO:0000313" key="3">
    <source>
        <dbReference type="Proteomes" id="UP000320762"/>
    </source>
</evidence>
<name>A0A550C7Z1_9AGAR</name>
<accession>A0A550C7Z1</accession>